<evidence type="ECO:0000313" key="2">
    <source>
        <dbReference type="EMBL" id="MDR5653649.1"/>
    </source>
</evidence>
<proteinExistence type="predicted"/>
<keyword evidence="3" id="KW-1185">Reference proteome</keyword>
<reference evidence="2 3" key="1">
    <citation type="submission" date="2023-09" db="EMBL/GenBank/DDBJ databases">
        <title>Xinfangfangia sedmenti sp. nov., isolated the sedment.</title>
        <authorList>
            <person name="Xu L."/>
        </authorList>
    </citation>
    <scope>NUCLEOTIDE SEQUENCE [LARGE SCALE GENOMIC DNA]</scope>
    <source>
        <strain evidence="2 3">LG-4</strain>
    </source>
</reference>
<evidence type="ECO:0000259" key="1">
    <source>
        <dbReference type="Pfam" id="PF13577"/>
    </source>
</evidence>
<accession>A0ABU1FB31</accession>
<dbReference type="InterPro" id="IPR037401">
    <property type="entry name" value="SnoaL-like"/>
</dbReference>
<organism evidence="2 3">
    <name type="scientific">Ruixingdingia sedimenti</name>
    <dbReference type="NCBI Taxonomy" id="3073604"/>
    <lineage>
        <taxon>Bacteria</taxon>
        <taxon>Pseudomonadati</taxon>
        <taxon>Pseudomonadota</taxon>
        <taxon>Alphaproteobacteria</taxon>
        <taxon>Rhodobacterales</taxon>
        <taxon>Paracoccaceae</taxon>
        <taxon>Ruixingdingia</taxon>
    </lineage>
</organism>
<dbReference type="Proteomes" id="UP001247754">
    <property type="component" value="Unassembled WGS sequence"/>
</dbReference>
<protein>
    <submittedName>
        <fullName evidence="2">Nuclear transport factor 2 family protein</fullName>
    </submittedName>
</protein>
<sequence length="157" mass="17777">MTEIPEGLEARVQWLVDREAIRELTAAYTRCVDEGDFAAWAELFTEDGVYITPERRVPKAELAAFGAEILKDYSICQHLLGQHAITIDGDTARGRIYYAGFHVLRGGDPGRHADIGGWYFHSYRRTPQGWRFAKVGGRLVWASGERFPYLDMIGPKD</sequence>
<comment type="caution">
    <text evidence="2">The sequence shown here is derived from an EMBL/GenBank/DDBJ whole genome shotgun (WGS) entry which is preliminary data.</text>
</comment>
<dbReference type="EMBL" id="JAVKPH010000015">
    <property type="protein sequence ID" value="MDR5653649.1"/>
    <property type="molecule type" value="Genomic_DNA"/>
</dbReference>
<gene>
    <name evidence="2" type="ORF">RGD00_13605</name>
</gene>
<name>A0ABU1FB31_9RHOB</name>
<dbReference type="RefSeq" id="WP_310457885.1">
    <property type="nucleotide sequence ID" value="NZ_JAVKPH010000015.1"/>
</dbReference>
<feature type="domain" description="SnoaL-like" evidence="1">
    <location>
        <begin position="15"/>
        <end position="134"/>
    </location>
</feature>
<dbReference type="Pfam" id="PF13577">
    <property type="entry name" value="SnoaL_4"/>
    <property type="match status" value="1"/>
</dbReference>
<dbReference type="SUPFAM" id="SSF54427">
    <property type="entry name" value="NTF2-like"/>
    <property type="match status" value="1"/>
</dbReference>
<evidence type="ECO:0000313" key="3">
    <source>
        <dbReference type="Proteomes" id="UP001247754"/>
    </source>
</evidence>
<dbReference type="Gene3D" id="3.10.450.50">
    <property type="match status" value="1"/>
</dbReference>
<dbReference type="InterPro" id="IPR032710">
    <property type="entry name" value="NTF2-like_dom_sf"/>
</dbReference>